<protein>
    <recommendedName>
        <fullName evidence="9">Hydrogenobyrinate a,c-diamide synthase</fullName>
        <ecNumber evidence="9">6.3.5.9</ecNumber>
    </recommendedName>
    <alternativeName>
        <fullName evidence="9">Hydrogenobyrinic acid a,c-diamide synthase</fullName>
    </alternativeName>
</protein>
<dbReference type="NCBIfam" id="NF002204">
    <property type="entry name" value="PRK01077.1"/>
    <property type="match status" value="1"/>
</dbReference>
<keyword evidence="13" id="KW-1185">Reference proteome</keyword>
<evidence type="ECO:0000256" key="1">
    <source>
        <dbReference type="ARBA" id="ARBA00001946"/>
    </source>
</evidence>
<comment type="domain">
    <text evidence="9">Comprises of two domains. The C-terminal domain contains the binding site for glutamine and catalyzes the hydrolysis of this substrate to glutamate and ammonia. The N-terminal domain is anticipated to bind ATP and hydrogenobyrinate and catalyzes the ultimate synthesis of the diamide product. The ammonia produced via the glutaminase domain is probably translocated to the adjacent domain via a molecular tunnel, where it reacts with an activated intermediate.</text>
</comment>
<dbReference type="GO" id="GO:0005524">
    <property type="term" value="F:ATP binding"/>
    <property type="evidence" value="ECO:0007669"/>
    <property type="project" value="UniProtKB-UniRule"/>
</dbReference>
<evidence type="ECO:0000256" key="8">
    <source>
        <dbReference type="ARBA" id="ARBA00022962"/>
    </source>
</evidence>
<dbReference type="Gene3D" id="3.40.50.880">
    <property type="match status" value="1"/>
</dbReference>
<dbReference type="EC" id="6.3.5.9" evidence="9"/>
<reference evidence="12 13" key="1">
    <citation type="submission" date="2020-08" db="EMBL/GenBank/DDBJ databases">
        <title>Genomic Encyclopedia of Type Strains, Phase IV (KMG-IV): sequencing the most valuable type-strain genomes for metagenomic binning, comparative biology and taxonomic classification.</title>
        <authorList>
            <person name="Goeker M."/>
        </authorList>
    </citation>
    <scope>NUCLEOTIDE SEQUENCE [LARGE SCALE GENOMIC DNA]</scope>
    <source>
        <strain evidence="12 13">DSM 29853</strain>
    </source>
</reference>
<dbReference type="HAMAP" id="MF_00027">
    <property type="entry name" value="CobB_CbiA"/>
    <property type="match status" value="1"/>
</dbReference>
<dbReference type="InterPro" id="IPR029062">
    <property type="entry name" value="Class_I_gatase-like"/>
</dbReference>
<dbReference type="Proteomes" id="UP000528286">
    <property type="component" value="Unassembled WGS sequence"/>
</dbReference>
<dbReference type="PANTHER" id="PTHR43873:SF1">
    <property type="entry name" value="COBYRINATE A,C-DIAMIDE SYNTHASE"/>
    <property type="match status" value="1"/>
</dbReference>
<keyword evidence="6 9" id="KW-0067">ATP-binding</keyword>
<comment type="similarity">
    <text evidence="9">Belongs to the CobB/CbiA family.</text>
</comment>
<feature type="site" description="Increases nucleophilicity of active site Cys" evidence="9">
    <location>
        <position position="427"/>
    </location>
</feature>
<comment type="function">
    <text evidence="9">Catalyzes the ATP-dependent amidation of the two carboxylate groups at positions a and c of hydrogenobyrinate, using either L-glutamine or ammonia as the nitrogen source.</text>
</comment>
<evidence type="ECO:0000259" key="10">
    <source>
        <dbReference type="Pfam" id="PF01656"/>
    </source>
</evidence>
<evidence type="ECO:0000313" key="13">
    <source>
        <dbReference type="Proteomes" id="UP000528286"/>
    </source>
</evidence>
<accession>A0A7W6J8V4</accession>
<dbReference type="InterPro" id="IPR027417">
    <property type="entry name" value="P-loop_NTPase"/>
</dbReference>
<keyword evidence="7 9" id="KW-0460">Magnesium</keyword>
<organism evidence="12 13">
    <name type="scientific">Gellertiella hungarica</name>
    <dbReference type="NCBI Taxonomy" id="1572859"/>
    <lineage>
        <taxon>Bacteria</taxon>
        <taxon>Pseudomonadati</taxon>
        <taxon>Pseudomonadota</taxon>
        <taxon>Alphaproteobacteria</taxon>
        <taxon>Hyphomicrobiales</taxon>
        <taxon>Rhizobiaceae</taxon>
        <taxon>Gellertiella</taxon>
    </lineage>
</organism>
<dbReference type="RefSeq" id="WP_183368231.1">
    <property type="nucleotide sequence ID" value="NZ_JACIEZ010000013.1"/>
</dbReference>
<proteinExistence type="inferred from homology"/>
<keyword evidence="5 9" id="KW-0547">Nucleotide-binding</keyword>
<dbReference type="AlphaFoldDB" id="A0A7W6J8V4"/>
<dbReference type="NCBIfam" id="TIGR00379">
    <property type="entry name" value="cobB"/>
    <property type="match status" value="1"/>
</dbReference>
<dbReference type="SUPFAM" id="SSF52540">
    <property type="entry name" value="P-loop containing nucleoside triphosphate hydrolases"/>
    <property type="match status" value="1"/>
</dbReference>
<evidence type="ECO:0000256" key="5">
    <source>
        <dbReference type="ARBA" id="ARBA00022741"/>
    </source>
</evidence>
<name>A0A7W6J8V4_9HYPH</name>
<dbReference type="UniPathway" id="UPA00148">
    <property type="reaction ID" value="UER00220"/>
</dbReference>
<keyword evidence="3 9" id="KW-0169">Cobalamin biosynthesis</keyword>
<comment type="similarity">
    <text evidence="2">Belongs to the CobB/CobQ family. CobQ subfamily.</text>
</comment>
<evidence type="ECO:0000313" key="12">
    <source>
        <dbReference type="EMBL" id="MBB4066956.1"/>
    </source>
</evidence>
<dbReference type="SUPFAM" id="SSF52317">
    <property type="entry name" value="Class I glutamine amidotransferase-like"/>
    <property type="match status" value="1"/>
</dbReference>
<dbReference type="PROSITE" id="PS51274">
    <property type="entry name" value="GATASE_COBBQ"/>
    <property type="match status" value="1"/>
</dbReference>
<sequence>MSGLLIAAPSSGSGKTTVTLGLLRALRNRGVALAPGKAGPDYIDPAFHAEASGTACLNFDPWGMRPELLLANATLHSGGGRTLVIEAMMGLYDSAVDGNGSPADLAAILGLSVILVVDCRGMSHSVAALVGGFANHRVDTRIAGVILNRVNSDRHERMLRDALEQIRMPVLAVIRSSRELVVPERHLGLVQAGELGGLDAFIEKAASAVSAKADFDRILMAARQVPQRPSEGNIPRLAPLGQRIAIARDTAFAFVYEHMLLGWRRRGADITFFSPLADEAPDSAADAIYLPGGYPELHAGKLASNRRFLDGVRHAAERGVRVFGECGGYMTLGDGIIDAGGERHAMLGLLPLVTSFQNRKRHLGYRYLTPLEGTPFQTPMRGHEFHYASIVSEGEDAGRLFAAKDAAGNDLGHVGLVKGSVAGSFMHLIDIEGDVRWKRR</sequence>
<dbReference type="InterPro" id="IPR011698">
    <property type="entry name" value="GATase_3"/>
</dbReference>
<evidence type="ECO:0000256" key="2">
    <source>
        <dbReference type="ARBA" id="ARBA00006205"/>
    </source>
</evidence>
<dbReference type="PANTHER" id="PTHR43873">
    <property type="entry name" value="COBYRINATE A,C-DIAMIDE SYNTHASE"/>
    <property type="match status" value="1"/>
</dbReference>
<dbReference type="GO" id="GO:0042242">
    <property type="term" value="F:cobyrinic acid a,c-diamide synthase activity"/>
    <property type="evidence" value="ECO:0007669"/>
    <property type="project" value="InterPro"/>
</dbReference>
<dbReference type="Gene3D" id="3.40.50.300">
    <property type="entry name" value="P-loop containing nucleotide triphosphate hydrolases"/>
    <property type="match status" value="1"/>
</dbReference>
<evidence type="ECO:0000256" key="7">
    <source>
        <dbReference type="ARBA" id="ARBA00022842"/>
    </source>
</evidence>
<comment type="cofactor">
    <cofactor evidence="1 9">
        <name>Mg(2+)</name>
        <dbReference type="ChEBI" id="CHEBI:18420"/>
    </cofactor>
</comment>
<gene>
    <name evidence="9" type="primary">cobB</name>
    <name evidence="12" type="ORF">GGR23_004183</name>
</gene>
<dbReference type="InterPro" id="IPR002586">
    <property type="entry name" value="CobQ/CobB/MinD/ParA_Nub-bd_dom"/>
</dbReference>
<comment type="caution">
    <text evidence="12">The sequence shown here is derived from an EMBL/GenBank/DDBJ whole genome shotgun (WGS) entry which is preliminary data.</text>
</comment>
<evidence type="ECO:0000256" key="6">
    <source>
        <dbReference type="ARBA" id="ARBA00022840"/>
    </source>
</evidence>
<evidence type="ECO:0000256" key="3">
    <source>
        <dbReference type="ARBA" id="ARBA00022573"/>
    </source>
</evidence>
<dbReference type="GO" id="GO:0043802">
    <property type="term" value="F:hydrogenobyrinic acid a,c-diamide synthase (glutamine-hydrolysing) activity"/>
    <property type="evidence" value="ECO:0007669"/>
    <property type="project" value="UniProtKB-UniRule"/>
</dbReference>
<dbReference type="GO" id="GO:0009236">
    <property type="term" value="P:cobalamin biosynthetic process"/>
    <property type="evidence" value="ECO:0007669"/>
    <property type="project" value="UniProtKB-UniRule"/>
</dbReference>
<dbReference type="InterPro" id="IPR004484">
    <property type="entry name" value="CbiA/CobB_synth"/>
</dbReference>
<evidence type="ECO:0000256" key="9">
    <source>
        <dbReference type="HAMAP-Rule" id="MF_00027"/>
    </source>
</evidence>
<dbReference type="Pfam" id="PF01656">
    <property type="entry name" value="CbiA"/>
    <property type="match status" value="1"/>
</dbReference>
<feature type="active site" description="Nucleophile" evidence="9">
    <location>
        <position position="326"/>
    </location>
</feature>
<keyword evidence="8 9" id="KW-0315">Glutamine amidotransferase</keyword>
<evidence type="ECO:0000256" key="4">
    <source>
        <dbReference type="ARBA" id="ARBA00022598"/>
    </source>
</evidence>
<feature type="domain" description="CobB/CobQ-like glutamine amidotransferase" evidence="11">
    <location>
        <begin position="243"/>
        <end position="429"/>
    </location>
</feature>
<feature type="domain" description="CobQ/CobB/MinD/ParA nucleotide binding" evidence="10">
    <location>
        <begin position="5"/>
        <end position="185"/>
    </location>
</feature>
<comment type="pathway">
    <text evidence="9">Cofactor biosynthesis; adenosylcobalamin biosynthesis; cob(II)yrinate a,c-diamide from precorrin-2 (aerobic route): step 9/10.</text>
</comment>
<evidence type="ECO:0000259" key="11">
    <source>
        <dbReference type="Pfam" id="PF07685"/>
    </source>
</evidence>
<dbReference type="EMBL" id="JACIEZ010000013">
    <property type="protein sequence ID" value="MBB4066956.1"/>
    <property type="molecule type" value="Genomic_DNA"/>
</dbReference>
<comment type="miscellaneous">
    <text evidence="9">The a and c carboxylates of hydrogenobyrinate are activated for nucleophilic attack via formation of a phosphorylated intermediate by ATP. CobB catalyzes first the amidation of the c-carboxylate, and then that of the a-carboxylate.</text>
</comment>
<keyword evidence="4 9" id="KW-0436">Ligase</keyword>
<comment type="catalytic activity">
    <reaction evidence="9">
        <text>hydrogenobyrinate + 2 L-glutamine + 2 ATP + 2 H2O = hydrogenobyrinate a,c-diamide + 2 L-glutamate + 2 ADP + 2 phosphate + 2 H(+)</text>
        <dbReference type="Rhea" id="RHEA:12544"/>
        <dbReference type="ChEBI" id="CHEBI:15377"/>
        <dbReference type="ChEBI" id="CHEBI:15378"/>
        <dbReference type="ChEBI" id="CHEBI:29985"/>
        <dbReference type="ChEBI" id="CHEBI:30616"/>
        <dbReference type="ChEBI" id="CHEBI:43474"/>
        <dbReference type="ChEBI" id="CHEBI:58359"/>
        <dbReference type="ChEBI" id="CHEBI:77873"/>
        <dbReference type="ChEBI" id="CHEBI:77874"/>
        <dbReference type="ChEBI" id="CHEBI:456216"/>
        <dbReference type="EC" id="6.3.5.9"/>
    </reaction>
</comment>
<dbReference type="Pfam" id="PF07685">
    <property type="entry name" value="GATase_3"/>
    <property type="match status" value="1"/>
</dbReference>